<dbReference type="EMBL" id="BSFH01000008">
    <property type="protein sequence ID" value="GLK62962.1"/>
    <property type="molecule type" value="Genomic_DNA"/>
</dbReference>
<proteinExistence type="predicted"/>
<comment type="caution">
    <text evidence="1">The sequence shown here is derived from an EMBL/GenBank/DDBJ whole genome shotgun (WGS) entry which is preliminary data.</text>
</comment>
<gene>
    <name evidence="1" type="ORF">GCM10017635_04310</name>
</gene>
<organism evidence="1 2">
    <name type="scientific">Paracoccus kondratievae</name>
    <dbReference type="NCBI Taxonomy" id="135740"/>
    <lineage>
        <taxon>Bacteria</taxon>
        <taxon>Pseudomonadati</taxon>
        <taxon>Pseudomonadota</taxon>
        <taxon>Alphaproteobacteria</taxon>
        <taxon>Rhodobacterales</taxon>
        <taxon>Paracoccaceae</taxon>
        <taxon>Paracoccus</taxon>
    </lineage>
</organism>
<accession>A0AAD3NVZ4</accession>
<dbReference type="Proteomes" id="UP001143349">
    <property type="component" value="Unassembled WGS sequence"/>
</dbReference>
<dbReference type="AlphaFoldDB" id="A0AAD3NVZ4"/>
<evidence type="ECO:0000313" key="1">
    <source>
        <dbReference type="EMBL" id="GLK62962.1"/>
    </source>
</evidence>
<dbReference type="SUPFAM" id="SSF51182">
    <property type="entry name" value="RmlC-like cupins"/>
    <property type="match status" value="1"/>
</dbReference>
<reference evidence="1" key="1">
    <citation type="journal article" date="2014" name="Int. J. Syst. Evol. Microbiol.">
        <title>Complete genome sequence of Corynebacterium casei LMG S-19264T (=DSM 44701T), isolated from a smear-ripened cheese.</title>
        <authorList>
            <consortium name="US DOE Joint Genome Institute (JGI-PGF)"/>
            <person name="Walter F."/>
            <person name="Albersmeier A."/>
            <person name="Kalinowski J."/>
            <person name="Ruckert C."/>
        </authorList>
    </citation>
    <scope>NUCLEOTIDE SEQUENCE</scope>
    <source>
        <strain evidence="1">VKM B-2222</strain>
    </source>
</reference>
<dbReference type="PANTHER" id="PTHR37943">
    <property type="entry name" value="PROTEIN VES"/>
    <property type="match status" value="1"/>
</dbReference>
<evidence type="ECO:0008006" key="3">
    <source>
        <dbReference type="Google" id="ProtNLM"/>
    </source>
</evidence>
<dbReference type="InterPro" id="IPR010282">
    <property type="entry name" value="Uncharacterised_HutD/Ves"/>
</dbReference>
<dbReference type="Pfam" id="PF05962">
    <property type="entry name" value="HutD"/>
    <property type="match status" value="1"/>
</dbReference>
<reference evidence="1" key="2">
    <citation type="submission" date="2023-01" db="EMBL/GenBank/DDBJ databases">
        <authorList>
            <person name="Sun Q."/>
            <person name="Evtushenko L."/>
        </authorList>
    </citation>
    <scope>NUCLEOTIDE SEQUENCE</scope>
    <source>
        <strain evidence="1">VKM B-2222</strain>
    </source>
</reference>
<dbReference type="PANTHER" id="PTHR37943:SF1">
    <property type="entry name" value="PROTEIN VES"/>
    <property type="match status" value="1"/>
</dbReference>
<dbReference type="Gene3D" id="2.60.120.10">
    <property type="entry name" value="Jelly Rolls"/>
    <property type="match status" value="1"/>
</dbReference>
<dbReference type="InterPro" id="IPR014710">
    <property type="entry name" value="RmlC-like_jellyroll"/>
</dbReference>
<name>A0AAD3NVZ4_9RHOB</name>
<dbReference type="CDD" id="cd20293">
    <property type="entry name" value="cupin_HutD_N"/>
    <property type="match status" value="1"/>
</dbReference>
<protein>
    <recommendedName>
        <fullName evidence="3">HutD family protein</fullName>
    </recommendedName>
</protein>
<evidence type="ECO:0000313" key="2">
    <source>
        <dbReference type="Proteomes" id="UP001143349"/>
    </source>
</evidence>
<dbReference type="InterPro" id="IPR011051">
    <property type="entry name" value="RmlC_Cupin_sf"/>
</dbReference>
<sequence length="187" mass="20199">MSHRILKAAEHRRMPWKNGRGETVEVAVHPHGAGLADFGWRISMAGVSEDGDFSIFPQIDRTLAVLTGEGIELHVQGTPTRQLTPDSEPMAFAADVPTSARLLAGPITDLNVMTRRGAFTHRLTRLSTQATGAPQWRLLLATAPVTLEFAGKTMALEPLDALYCEGAEAALPVGPVPDLWLIEIDDA</sequence>
<keyword evidence="2" id="KW-1185">Reference proteome</keyword>
<dbReference type="RefSeq" id="WP_271179112.1">
    <property type="nucleotide sequence ID" value="NZ_BSFH01000008.1"/>
</dbReference>